<evidence type="ECO:0000256" key="2">
    <source>
        <dbReference type="ARBA" id="ARBA00010305"/>
    </source>
</evidence>
<dbReference type="Pfam" id="PF12309">
    <property type="entry name" value="KBP_C"/>
    <property type="match status" value="1"/>
</dbReference>
<feature type="compositionally biased region" description="Acidic residues" evidence="6">
    <location>
        <begin position="59"/>
        <end position="79"/>
    </location>
</feature>
<dbReference type="GO" id="GO:0005856">
    <property type="term" value="C:cytoskeleton"/>
    <property type="evidence" value="ECO:0007669"/>
    <property type="project" value="UniProtKB-SubCell"/>
</dbReference>
<sequence>MASFSSNEWKAVCAKFTNAQQLSDVESRTDPENDPFRSKYKARELLTEIYCSLKNFEAGDGEEHDDGETSEPEPTEELLDGEKPVDLDAFTRLAAVEYYLGVNHVDTEELSAGQEHLMNCMKHLGKCRVSSENVSLFIHVRNQLGILWAGRDETEKSQGFLETAESIYQRYMKENGSPPTDMTEYFCSEENQLTHQERTKNYSYRTCPCCRISGENERAANYCYSTLQRQLQLNQFNPMEWALNAATLSQYYITKGQYMEGRHCLAAATVISGLAGEVPSEAAAQESMFSCQHSTDGLIISSSPFQMSA</sequence>
<reference key="1">
    <citation type="journal article" date="2007" name="Nature">
        <title>The medaka draft genome and insights into vertebrate genome evolution.</title>
        <authorList>
            <person name="Kasahara M."/>
            <person name="Naruse K."/>
            <person name="Sasaki S."/>
            <person name="Nakatani Y."/>
            <person name="Qu W."/>
            <person name="Ahsan B."/>
            <person name="Yamada T."/>
            <person name="Nagayasu Y."/>
            <person name="Doi K."/>
            <person name="Kasai Y."/>
            <person name="Jindo T."/>
            <person name="Kobayashi D."/>
            <person name="Shimada A."/>
            <person name="Toyoda A."/>
            <person name="Kuroki Y."/>
            <person name="Fujiyama A."/>
            <person name="Sasaki T."/>
            <person name="Shimizu A."/>
            <person name="Asakawa S."/>
            <person name="Shimizu N."/>
            <person name="Hashimoto S."/>
            <person name="Yang J."/>
            <person name="Lee Y."/>
            <person name="Matsushima K."/>
            <person name="Sugano S."/>
            <person name="Sakaizumi M."/>
            <person name="Narita T."/>
            <person name="Ohishi K."/>
            <person name="Haga S."/>
            <person name="Ohta F."/>
            <person name="Nomoto H."/>
            <person name="Nogata K."/>
            <person name="Morishita T."/>
            <person name="Endo T."/>
            <person name="Shin-I T."/>
            <person name="Takeda H."/>
            <person name="Morishita S."/>
            <person name="Kohara Y."/>
        </authorList>
    </citation>
    <scope>NUCLEOTIDE SEQUENCE [LARGE SCALE GENOMIC DNA]</scope>
    <source>
        <strain>Hd-rR</strain>
    </source>
</reference>
<evidence type="ECO:0000256" key="3">
    <source>
        <dbReference type="ARBA" id="ARBA00016840"/>
    </source>
</evidence>
<reference evidence="7" key="3">
    <citation type="submission" date="2025-08" db="UniProtKB">
        <authorList>
            <consortium name="Ensembl"/>
        </authorList>
    </citation>
    <scope>IDENTIFICATION</scope>
    <source>
        <strain evidence="7">HSOK</strain>
    </source>
</reference>
<dbReference type="PANTHER" id="PTHR46321">
    <property type="entry name" value="KIF1-BINDING PROTEIN"/>
    <property type="match status" value="1"/>
</dbReference>
<reference evidence="7" key="4">
    <citation type="submission" date="2025-09" db="UniProtKB">
        <authorList>
            <consortium name="Ensembl"/>
        </authorList>
    </citation>
    <scope>IDENTIFICATION</scope>
    <source>
        <strain evidence="7">HSOK</strain>
    </source>
</reference>
<evidence type="ECO:0000313" key="8">
    <source>
        <dbReference type="Proteomes" id="UP000265200"/>
    </source>
</evidence>
<feature type="region of interest" description="Disordered" evidence="6">
    <location>
        <begin position="58"/>
        <end position="82"/>
    </location>
</feature>
<evidence type="ECO:0000256" key="5">
    <source>
        <dbReference type="ARBA" id="ARBA00023212"/>
    </source>
</evidence>
<keyword evidence="4" id="KW-0963">Cytoplasm</keyword>
<reference evidence="7 8" key="2">
    <citation type="submission" date="2017-04" db="EMBL/GenBank/DDBJ databases">
        <title>CpG methylation of centromeres and impact of large insertions on vertebrate speciation.</title>
        <authorList>
            <person name="Ichikawa K."/>
            <person name="Yoshimura J."/>
            <person name="Morishita S."/>
        </authorList>
    </citation>
    <scope>NUCLEOTIDE SEQUENCE</scope>
    <source>
        <strain evidence="7 8">HSOK</strain>
    </source>
</reference>
<organism evidence="7 8">
    <name type="scientific">Oryzias latipes</name>
    <name type="common">Japanese rice fish</name>
    <name type="synonym">Japanese killifish</name>
    <dbReference type="NCBI Taxonomy" id="8090"/>
    <lineage>
        <taxon>Eukaryota</taxon>
        <taxon>Metazoa</taxon>
        <taxon>Chordata</taxon>
        <taxon>Craniata</taxon>
        <taxon>Vertebrata</taxon>
        <taxon>Euteleostomi</taxon>
        <taxon>Actinopterygii</taxon>
        <taxon>Neopterygii</taxon>
        <taxon>Teleostei</taxon>
        <taxon>Neoteleostei</taxon>
        <taxon>Acanthomorphata</taxon>
        <taxon>Ovalentaria</taxon>
        <taxon>Atherinomorphae</taxon>
        <taxon>Beloniformes</taxon>
        <taxon>Adrianichthyidae</taxon>
        <taxon>Oryziinae</taxon>
        <taxon>Oryzias</taxon>
    </lineage>
</organism>
<name>A0A3P9H1P1_ORYLA</name>
<evidence type="ECO:0000256" key="6">
    <source>
        <dbReference type="SAM" id="MobiDB-lite"/>
    </source>
</evidence>
<comment type="similarity">
    <text evidence="2">Belongs to the KIF-binding protein family.</text>
</comment>
<dbReference type="AlphaFoldDB" id="A0A3P9H1P1"/>
<protein>
    <recommendedName>
        <fullName evidence="3">KIF-binding protein</fullName>
    </recommendedName>
</protein>
<keyword evidence="5" id="KW-0206">Cytoskeleton</keyword>
<proteinExistence type="inferred from homology"/>
<accession>A0A3P9H1P1</accession>
<dbReference type="Proteomes" id="UP000265200">
    <property type="component" value="Chromosome 3"/>
</dbReference>
<dbReference type="Ensembl" id="ENSORLT00015012131.1">
    <property type="protein sequence ID" value="ENSORLP00015001741.1"/>
    <property type="gene ID" value="ENSORLG00015002390.1"/>
</dbReference>
<evidence type="ECO:0000256" key="1">
    <source>
        <dbReference type="ARBA" id="ARBA00004245"/>
    </source>
</evidence>
<dbReference type="InterPro" id="IPR022083">
    <property type="entry name" value="KBP"/>
</dbReference>
<evidence type="ECO:0000313" key="7">
    <source>
        <dbReference type="Ensembl" id="ENSORLP00015001741.1"/>
    </source>
</evidence>
<comment type="subcellular location">
    <subcellularLocation>
        <location evidence="1">Cytoplasm</location>
        <location evidence="1">Cytoskeleton</location>
    </subcellularLocation>
</comment>
<evidence type="ECO:0000256" key="4">
    <source>
        <dbReference type="ARBA" id="ARBA00022490"/>
    </source>
</evidence>
<dbReference type="PANTHER" id="PTHR46321:SF1">
    <property type="entry name" value="KIF-BINDING PROTEIN"/>
    <property type="match status" value="1"/>
</dbReference>